<evidence type="ECO:0000313" key="3">
    <source>
        <dbReference type="Proteomes" id="UP000327118"/>
    </source>
</evidence>
<name>A0A5N6YZF3_9EURO</name>
<feature type="transmembrane region" description="Helical" evidence="1">
    <location>
        <begin position="6"/>
        <end position="23"/>
    </location>
</feature>
<reference evidence="3" key="1">
    <citation type="submission" date="2019-04" db="EMBL/GenBank/DDBJ databases">
        <title>Friends and foes A comparative genomics studyof 23 Aspergillus species from section Flavi.</title>
        <authorList>
            <consortium name="DOE Joint Genome Institute"/>
            <person name="Kjaerbolling I."/>
            <person name="Vesth T."/>
            <person name="Frisvad J.C."/>
            <person name="Nybo J.L."/>
            <person name="Theobald S."/>
            <person name="Kildgaard S."/>
            <person name="Isbrandt T."/>
            <person name="Kuo A."/>
            <person name="Sato A."/>
            <person name="Lyhne E.K."/>
            <person name="Kogle M.E."/>
            <person name="Wiebenga A."/>
            <person name="Kun R.S."/>
            <person name="Lubbers R.J."/>
            <person name="Makela M.R."/>
            <person name="Barry K."/>
            <person name="Chovatia M."/>
            <person name="Clum A."/>
            <person name="Daum C."/>
            <person name="Haridas S."/>
            <person name="He G."/>
            <person name="LaButti K."/>
            <person name="Lipzen A."/>
            <person name="Mondo S."/>
            <person name="Riley R."/>
            <person name="Salamov A."/>
            <person name="Simmons B.A."/>
            <person name="Magnuson J.K."/>
            <person name="Henrissat B."/>
            <person name="Mortensen U.H."/>
            <person name="Larsen T.O."/>
            <person name="Devries R.P."/>
            <person name="Grigoriev I.V."/>
            <person name="Machida M."/>
            <person name="Baker S.E."/>
            <person name="Andersen M.R."/>
        </authorList>
    </citation>
    <scope>NUCLEOTIDE SEQUENCE [LARGE SCALE GENOMIC DNA]</scope>
    <source>
        <strain evidence="3">CBS 553.77</strain>
    </source>
</reference>
<proteinExistence type="predicted"/>
<dbReference type="AlphaFoldDB" id="A0A5N6YZF3"/>
<keyword evidence="1" id="KW-1133">Transmembrane helix</keyword>
<organism evidence="2 3">
    <name type="scientific">Aspergillus coremiiformis</name>
    <dbReference type="NCBI Taxonomy" id="138285"/>
    <lineage>
        <taxon>Eukaryota</taxon>
        <taxon>Fungi</taxon>
        <taxon>Dikarya</taxon>
        <taxon>Ascomycota</taxon>
        <taxon>Pezizomycotina</taxon>
        <taxon>Eurotiomycetes</taxon>
        <taxon>Eurotiomycetidae</taxon>
        <taxon>Eurotiales</taxon>
        <taxon>Aspergillaceae</taxon>
        <taxon>Aspergillus</taxon>
        <taxon>Aspergillus subgen. Circumdati</taxon>
    </lineage>
</organism>
<dbReference type="Proteomes" id="UP000327118">
    <property type="component" value="Unassembled WGS sequence"/>
</dbReference>
<evidence type="ECO:0000313" key="2">
    <source>
        <dbReference type="EMBL" id="KAE8350762.1"/>
    </source>
</evidence>
<evidence type="ECO:0000256" key="1">
    <source>
        <dbReference type="SAM" id="Phobius"/>
    </source>
</evidence>
<keyword evidence="3" id="KW-1185">Reference proteome</keyword>
<accession>A0A5N6YZF3</accession>
<protein>
    <submittedName>
        <fullName evidence="2">Uncharacterized protein</fullName>
    </submittedName>
</protein>
<dbReference type="EMBL" id="ML739205">
    <property type="protein sequence ID" value="KAE8350762.1"/>
    <property type="molecule type" value="Genomic_DNA"/>
</dbReference>
<sequence>MEEVDWLSFWSGSYIFFVSFSLVRTIDGSCPWVHGVPALYAIKLSMGNKFGIVQFRN</sequence>
<keyword evidence="1" id="KW-0472">Membrane</keyword>
<dbReference type="OrthoDB" id="10262656at2759"/>
<keyword evidence="1" id="KW-0812">Transmembrane</keyword>
<gene>
    <name evidence="2" type="ORF">BDV28DRAFT_138479</name>
</gene>